<accession>A0ACA9QGJ1</accession>
<name>A0ACA9QGJ1_9GLOM</name>
<organism evidence="1 2">
    <name type="scientific">Racocetra persica</name>
    <dbReference type="NCBI Taxonomy" id="160502"/>
    <lineage>
        <taxon>Eukaryota</taxon>
        <taxon>Fungi</taxon>
        <taxon>Fungi incertae sedis</taxon>
        <taxon>Mucoromycota</taxon>
        <taxon>Glomeromycotina</taxon>
        <taxon>Glomeromycetes</taxon>
        <taxon>Diversisporales</taxon>
        <taxon>Gigasporaceae</taxon>
        <taxon>Racocetra</taxon>
    </lineage>
</organism>
<protein>
    <submittedName>
        <fullName evidence="1">5905_t:CDS:1</fullName>
    </submittedName>
</protein>
<evidence type="ECO:0000313" key="1">
    <source>
        <dbReference type="EMBL" id="CAG8747667.1"/>
    </source>
</evidence>
<keyword evidence="2" id="KW-1185">Reference proteome</keyword>
<comment type="caution">
    <text evidence="1">The sequence shown here is derived from an EMBL/GenBank/DDBJ whole genome shotgun (WGS) entry which is preliminary data.</text>
</comment>
<proteinExistence type="predicted"/>
<evidence type="ECO:0000313" key="2">
    <source>
        <dbReference type="Proteomes" id="UP000789920"/>
    </source>
</evidence>
<sequence>KTASTGNTSVVYSNTEHPNIDETTKAYIDNACKTLSSAIISTIKTYIDQSIAIQIELINKLNERLDFFNQQQKPDPKAAQHSKT</sequence>
<gene>
    <name evidence="1" type="ORF">RPERSI_LOCUS13841</name>
</gene>
<dbReference type="Proteomes" id="UP000789920">
    <property type="component" value="Unassembled WGS sequence"/>
</dbReference>
<feature type="non-terminal residue" evidence="1">
    <location>
        <position position="1"/>
    </location>
</feature>
<dbReference type="EMBL" id="CAJVQC010031147">
    <property type="protein sequence ID" value="CAG8747667.1"/>
    <property type="molecule type" value="Genomic_DNA"/>
</dbReference>
<feature type="non-terminal residue" evidence="1">
    <location>
        <position position="84"/>
    </location>
</feature>
<reference evidence="1" key="1">
    <citation type="submission" date="2021-06" db="EMBL/GenBank/DDBJ databases">
        <authorList>
            <person name="Kallberg Y."/>
            <person name="Tangrot J."/>
            <person name="Rosling A."/>
        </authorList>
    </citation>
    <scope>NUCLEOTIDE SEQUENCE</scope>
    <source>
        <strain evidence="1">MA461A</strain>
    </source>
</reference>